<dbReference type="InterPro" id="IPR002931">
    <property type="entry name" value="Transglutaminase-like"/>
</dbReference>
<evidence type="ECO:0000313" key="3">
    <source>
        <dbReference type="Proteomes" id="UP000231081"/>
    </source>
</evidence>
<comment type="caution">
    <text evidence="2">The sequence shown here is derived from an EMBL/GenBank/DDBJ whole genome shotgun (WGS) entry which is preliminary data.</text>
</comment>
<reference evidence="2 3" key="1">
    <citation type="submission" date="2017-09" db="EMBL/GenBank/DDBJ databases">
        <title>Depth-based differentiation of microbial function through sediment-hosted aquifers and enrichment of novel symbionts in the deep terrestrial subsurface.</title>
        <authorList>
            <person name="Probst A.J."/>
            <person name="Ladd B."/>
            <person name="Jarett J.K."/>
            <person name="Geller-Mcgrath D.E."/>
            <person name="Sieber C.M."/>
            <person name="Emerson J.B."/>
            <person name="Anantharaman K."/>
            <person name="Thomas B.C."/>
            <person name="Malmstrom R."/>
            <person name="Stieglmeier M."/>
            <person name="Klingl A."/>
            <person name="Woyke T."/>
            <person name="Ryan C.M."/>
            <person name="Banfield J.F."/>
        </authorList>
    </citation>
    <scope>NUCLEOTIDE SEQUENCE [LARGE SCALE GENOMIC DNA]</scope>
    <source>
        <strain evidence="2">CG23_combo_of_CG06-09_8_20_14_all_47_9</strain>
    </source>
</reference>
<protein>
    <recommendedName>
        <fullName evidence="1">Transglutaminase-like domain-containing protein</fullName>
    </recommendedName>
</protein>
<feature type="domain" description="Transglutaminase-like" evidence="1">
    <location>
        <begin position="343"/>
        <end position="414"/>
    </location>
</feature>
<dbReference type="Pfam" id="PF01841">
    <property type="entry name" value="Transglut_core"/>
    <property type="match status" value="1"/>
</dbReference>
<dbReference type="Proteomes" id="UP000231081">
    <property type="component" value="Unassembled WGS sequence"/>
</dbReference>
<dbReference type="InterPro" id="IPR038765">
    <property type="entry name" value="Papain-like_cys_pep_sf"/>
</dbReference>
<gene>
    <name evidence="2" type="ORF">COX09_02490</name>
</gene>
<dbReference type="SUPFAM" id="SSF54001">
    <property type="entry name" value="Cysteine proteinases"/>
    <property type="match status" value="1"/>
</dbReference>
<dbReference type="PANTHER" id="PTHR33490">
    <property type="entry name" value="BLR5614 PROTEIN-RELATED"/>
    <property type="match status" value="1"/>
</dbReference>
<dbReference type="EMBL" id="PCSQ01000066">
    <property type="protein sequence ID" value="PIP52279.1"/>
    <property type="molecule type" value="Genomic_DNA"/>
</dbReference>
<accession>A0A2H0B3Q4</accession>
<dbReference type="AlphaFoldDB" id="A0A2H0B3Q4"/>
<name>A0A2H0B3Q4_9BACT</name>
<dbReference type="Gene3D" id="3.10.620.30">
    <property type="match status" value="1"/>
</dbReference>
<evidence type="ECO:0000259" key="1">
    <source>
        <dbReference type="SMART" id="SM00460"/>
    </source>
</evidence>
<proteinExistence type="predicted"/>
<organism evidence="2 3">
    <name type="scientific">Candidatus Beckwithbacteria bacterium CG23_combo_of_CG06-09_8_20_14_all_47_9</name>
    <dbReference type="NCBI Taxonomy" id="1974498"/>
    <lineage>
        <taxon>Bacteria</taxon>
        <taxon>Candidatus Beckwithiibacteriota</taxon>
    </lineage>
</organism>
<dbReference type="SMART" id="SM00460">
    <property type="entry name" value="TGc"/>
    <property type="match status" value="1"/>
</dbReference>
<evidence type="ECO:0000313" key="2">
    <source>
        <dbReference type="EMBL" id="PIP52279.1"/>
    </source>
</evidence>
<sequence>MLWGLFFIIALFFPTRALAEGEFITNYDVDYRVRSNGLTRARMNVELVNKLSNIYASEFTLSIGSTNLTDIRLETVSGPVEPKIVLGSKTTNITVVFPEKILGKDKSQKFTLEFTTSDFSRRLGNVREISIPKLAKSESLSSYRLTLAVPAAFGPAATLTPAPAGQTAADGQTIYRFDSEDLYQTGISATFGREQWYDFSFDYYLTNQNFYPVNTEIALPPDTAWQQVLYETIEPRPANLRADADGNWLAAYRLPAGSELKVTATGSATLFLEPRADYPWGINDRINYRQPQKYWEADQPRIKDLAATLTAPRQIYDYVVNNLIYDYGRLDSAPARLGAANALDNQNSALCMEFTDLFIALSRAGGIPARAVNGYAYTDNSSLRPLSLKQDVLHAWPEYYDESRQLWRPVDPTWGNTTGGVDYFEQTDLNHFAFVILGADSSYPIPAGAYKTDSQPAKNVRVTFGHSLVPNPAVELAIDLPKESLAGVGLNGKILVKNSGNAALYQIPINLDSERNHLNFQIAALPPMASTEINFSLPITSWNSRFTETLTVSTDLTTASRQLTVSPAYRLIFGNQPFRLALFSFAALLVLKLIHARLVKAKPVA</sequence>